<evidence type="ECO:0000259" key="8">
    <source>
        <dbReference type="Pfam" id="PF21982"/>
    </source>
</evidence>
<dbReference type="eggNOG" id="COG2137">
    <property type="taxonomic scope" value="Bacteria"/>
</dbReference>
<accession>Q3B5T7</accession>
<sequence>MYSRRNAPRGQAALESSQSLASAHAFKLLGLRSHSQMELETKLKKKGFEGAHIAGAIERLKELKLIDDRAFAEEFLRSRSRMKQAGRMKLRMELRKRGISDAIIDVLLKSHDTSAPCLEAAKKKMRALGSSPGVREKEKLVRFLQGRGFMWEEIRETLQVLMPGSGGRSPLPDNEEEV</sequence>
<dbReference type="InterPro" id="IPR053926">
    <property type="entry name" value="RecX_HTH_1st"/>
</dbReference>
<gene>
    <name evidence="5" type="primary">recX</name>
    <name evidence="9" type="ordered locus">Plut_0406</name>
</gene>
<dbReference type="HAMAP" id="MF_01114">
    <property type="entry name" value="RecX"/>
    <property type="match status" value="1"/>
</dbReference>
<dbReference type="Pfam" id="PF02631">
    <property type="entry name" value="RecX_HTH2"/>
    <property type="match status" value="1"/>
</dbReference>
<evidence type="ECO:0000256" key="4">
    <source>
        <dbReference type="ARBA" id="ARBA00022490"/>
    </source>
</evidence>
<comment type="subcellular location">
    <subcellularLocation>
        <location evidence="1 5">Cytoplasm</location>
    </subcellularLocation>
</comment>
<dbReference type="Pfam" id="PF21981">
    <property type="entry name" value="RecX_HTH3"/>
    <property type="match status" value="1"/>
</dbReference>
<dbReference type="GO" id="GO:0006282">
    <property type="term" value="P:regulation of DNA repair"/>
    <property type="evidence" value="ECO:0007669"/>
    <property type="project" value="UniProtKB-UniRule"/>
</dbReference>
<protein>
    <recommendedName>
        <fullName evidence="3 5">Regulatory protein RecX</fullName>
    </recommendedName>
</protein>
<evidence type="ECO:0000313" key="9">
    <source>
        <dbReference type="EMBL" id="ABB23294.1"/>
    </source>
</evidence>
<comment type="function">
    <text evidence="5">Modulates RecA activity.</text>
</comment>
<dbReference type="InterPro" id="IPR053925">
    <property type="entry name" value="RecX_HTH_3rd"/>
</dbReference>
<dbReference type="InterPro" id="IPR053924">
    <property type="entry name" value="RecX_HTH_2nd"/>
</dbReference>
<comment type="similarity">
    <text evidence="2 5">Belongs to the RecX family.</text>
</comment>
<dbReference type="PANTHER" id="PTHR33602">
    <property type="entry name" value="REGULATORY PROTEIN RECX FAMILY PROTEIN"/>
    <property type="match status" value="1"/>
</dbReference>
<dbReference type="RefSeq" id="WP_011357169.1">
    <property type="nucleotide sequence ID" value="NC_007512.1"/>
</dbReference>
<dbReference type="GO" id="GO:0005737">
    <property type="term" value="C:cytoplasm"/>
    <property type="evidence" value="ECO:0007669"/>
    <property type="project" value="UniProtKB-SubCell"/>
</dbReference>
<evidence type="ECO:0000256" key="5">
    <source>
        <dbReference type="HAMAP-Rule" id="MF_01114"/>
    </source>
</evidence>
<keyword evidence="4 5" id="KW-0963">Cytoplasm</keyword>
<feature type="domain" description="RecX first three-helical" evidence="8">
    <location>
        <begin position="24"/>
        <end position="60"/>
    </location>
</feature>
<evidence type="ECO:0000256" key="2">
    <source>
        <dbReference type="ARBA" id="ARBA00009695"/>
    </source>
</evidence>
<evidence type="ECO:0000259" key="6">
    <source>
        <dbReference type="Pfam" id="PF02631"/>
    </source>
</evidence>
<dbReference type="Pfam" id="PF21982">
    <property type="entry name" value="RecX_HTH1"/>
    <property type="match status" value="1"/>
</dbReference>
<evidence type="ECO:0000256" key="3">
    <source>
        <dbReference type="ARBA" id="ARBA00018111"/>
    </source>
</evidence>
<dbReference type="Gene3D" id="1.10.10.10">
    <property type="entry name" value="Winged helix-like DNA-binding domain superfamily/Winged helix DNA-binding domain"/>
    <property type="match status" value="3"/>
</dbReference>
<evidence type="ECO:0000313" key="10">
    <source>
        <dbReference type="Proteomes" id="UP000002709"/>
    </source>
</evidence>
<dbReference type="PANTHER" id="PTHR33602:SF1">
    <property type="entry name" value="REGULATORY PROTEIN RECX FAMILY PROTEIN"/>
    <property type="match status" value="1"/>
</dbReference>
<dbReference type="InterPro" id="IPR003783">
    <property type="entry name" value="Regulatory_RecX"/>
</dbReference>
<dbReference type="AlphaFoldDB" id="Q3B5T7"/>
<keyword evidence="10" id="KW-1185">Reference proteome</keyword>
<dbReference type="HOGENOM" id="CLU_066607_3_3_10"/>
<dbReference type="InterPro" id="IPR036388">
    <property type="entry name" value="WH-like_DNA-bd_sf"/>
</dbReference>
<name>Q3B5T7_CHLL3</name>
<evidence type="ECO:0000256" key="1">
    <source>
        <dbReference type="ARBA" id="ARBA00004496"/>
    </source>
</evidence>
<organism evidence="9 10">
    <name type="scientific">Chlorobium luteolum (strain DSM 273 / BCRC 81028 / 2530)</name>
    <name type="common">Pelodictyon luteolum</name>
    <dbReference type="NCBI Taxonomy" id="319225"/>
    <lineage>
        <taxon>Bacteria</taxon>
        <taxon>Pseudomonadati</taxon>
        <taxon>Chlorobiota</taxon>
        <taxon>Chlorobiia</taxon>
        <taxon>Chlorobiales</taxon>
        <taxon>Chlorobiaceae</taxon>
        <taxon>Chlorobium/Pelodictyon group</taxon>
        <taxon>Pelodictyon</taxon>
    </lineage>
</organism>
<feature type="domain" description="RecX third three-helical" evidence="7">
    <location>
        <begin position="118"/>
        <end position="157"/>
    </location>
</feature>
<dbReference type="EMBL" id="CP000096">
    <property type="protein sequence ID" value="ABB23294.1"/>
    <property type="molecule type" value="Genomic_DNA"/>
</dbReference>
<reference evidence="10" key="1">
    <citation type="submission" date="2005-08" db="EMBL/GenBank/DDBJ databases">
        <title>Complete sequence of Pelodictyon luteolum DSM 273.</title>
        <authorList>
            <consortium name="US DOE Joint Genome Institute"/>
            <person name="Copeland A."/>
            <person name="Lucas S."/>
            <person name="Lapidus A."/>
            <person name="Barry K."/>
            <person name="Detter J.C."/>
            <person name="Glavina T."/>
            <person name="Hammon N."/>
            <person name="Israni S."/>
            <person name="Pitluck S."/>
            <person name="Bryant D."/>
            <person name="Schmutz J."/>
            <person name="Larimer F."/>
            <person name="Land M."/>
            <person name="Kyrpides N."/>
            <person name="Ivanova N."/>
            <person name="Richardson P."/>
        </authorList>
    </citation>
    <scope>NUCLEOTIDE SEQUENCE [LARGE SCALE GENOMIC DNA]</scope>
    <source>
        <strain evidence="10">DSM 273 / BCRC 81028 / 2530</strain>
    </source>
</reference>
<evidence type="ECO:0000259" key="7">
    <source>
        <dbReference type="Pfam" id="PF21981"/>
    </source>
</evidence>
<dbReference type="KEGG" id="plt:Plut_0406"/>
<feature type="domain" description="RecX second three-helical" evidence="6">
    <location>
        <begin position="67"/>
        <end position="105"/>
    </location>
</feature>
<dbReference type="OrthoDB" id="597927at2"/>
<dbReference type="Proteomes" id="UP000002709">
    <property type="component" value="Chromosome"/>
</dbReference>
<dbReference type="STRING" id="319225.Plut_0406"/>
<dbReference type="NCBIfam" id="NF001063">
    <property type="entry name" value="PRK00117.5-3"/>
    <property type="match status" value="1"/>
</dbReference>
<proteinExistence type="inferred from homology"/>